<name>A0ABV1VTG5_9ACTN</name>
<accession>A0ABV1VTG5</accession>
<gene>
    <name evidence="1" type="ORF">ABT322_37605</name>
</gene>
<sequence length="41" mass="4537">MTADGVRRSRAKPAQRCEAGGVGGLQLTLYKLLVQRRSVFF</sequence>
<organism evidence="1 2">
    <name type="scientific">Streptomyces flaveolus</name>
    <dbReference type="NCBI Taxonomy" id="67297"/>
    <lineage>
        <taxon>Bacteria</taxon>
        <taxon>Bacillati</taxon>
        <taxon>Actinomycetota</taxon>
        <taxon>Actinomycetes</taxon>
        <taxon>Kitasatosporales</taxon>
        <taxon>Streptomycetaceae</taxon>
        <taxon>Streptomyces</taxon>
    </lineage>
</organism>
<dbReference type="RefSeq" id="WP_350725587.1">
    <property type="nucleotide sequence ID" value="NZ_JBEPCO010000073.1"/>
</dbReference>
<protein>
    <submittedName>
        <fullName evidence="1">Uncharacterized protein</fullName>
    </submittedName>
</protein>
<reference evidence="1 2" key="1">
    <citation type="submission" date="2024-06" db="EMBL/GenBank/DDBJ databases">
        <title>The Natural Products Discovery Center: Release of the First 8490 Sequenced Strains for Exploring Actinobacteria Biosynthetic Diversity.</title>
        <authorList>
            <person name="Kalkreuter E."/>
            <person name="Kautsar S.A."/>
            <person name="Yang D."/>
            <person name="Bader C.D."/>
            <person name="Teijaro C.N."/>
            <person name="Fluegel L."/>
            <person name="Davis C.M."/>
            <person name="Simpson J.R."/>
            <person name="Lauterbach L."/>
            <person name="Steele A.D."/>
            <person name="Gui C."/>
            <person name="Meng S."/>
            <person name="Li G."/>
            <person name="Viehrig K."/>
            <person name="Ye F."/>
            <person name="Su P."/>
            <person name="Kiefer A.F."/>
            <person name="Nichols A."/>
            <person name="Cepeda A.J."/>
            <person name="Yan W."/>
            <person name="Fan B."/>
            <person name="Jiang Y."/>
            <person name="Adhikari A."/>
            <person name="Zheng C.-J."/>
            <person name="Schuster L."/>
            <person name="Cowan T.M."/>
            <person name="Smanski M.J."/>
            <person name="Chevrette M.G."/>
            <person name="De Carvalho L.P.S."/>
            <person name="Shen B."/>
        </authorList>
    </citation>
    <scope>NUCLEOTIDE SEQUENCE [LARGE SCALE GENOMIC DNA]</scope>
    <source>
        <strain evidence="1 2">NPDC000632</strain>
    </source>
</reference>
<comment type="caution">
    <text evidence="1">The sequence shown here is derived from an EMBL/GenBank/DDBJ whole genome shotgun (WGS) entry which is preliminary data.</text>
</comment>
<keyword evidence="2" id="KW-1185">Reference proteome</keyword>
<dbReference type="EMBL" id="JBEPCV010000064">
    <property type="protein sequence ID" value="MER6909346.1"/>
    <property type="molecule type" value="Genomic_DNA"/>
</dbReference>
<dbReference type="Proteomes" id="UP001490330">
    <property type="component" value="Unassembled WGS sequence"/>
</dbReference>
<evidence type="ECO:0000313" key="1">
    <source>
        <dbReference type="EMBL" id="MER6909346.1"/>
    </source>
</evidence>
<proteinExistence type="predicted"/>
<evidence type="ECO:0000313" key="2">
    <source>
        <dbReference type="Proteomes" id="UP001490330"/>
    </source>
</evidence>